<organism evidence="2">
    <name type="scientific">Streptomyces sp. NBC_00180</name>
    <dbReference type="NCBI Taxonomy" id="2903632"/>
    <lineage>
        <taxon>Bacteria</taxon>
        <taxon>Bacillati</taxon>
        <taxon>Actinomycetota</taxon>
        <taxon>Actinomycetes</taxon>
        <taxon>Kitasatosporales</taxon>
        <taxon>Streptomycetaceae</taxon>
        <taxon>Streptomyces</taxon>
    </lineage>
</organism>
<name>A0AAU1HNQ3_9ACTN</name>
<keyword evidence="1" id="KW-0732">Signal</keyword>
<evidence type="ECO:0000313" key="2">
    <source>
        <dbReference type="EMBL" id="WTP84339.1"/>
    </source>
</evidence>
<proteinExistence type="predicted"/>
<dbReference type="AlphaFoldDB" id="A0AAU1HNQ3"/>
<evidence type="ECO:0000256" key="1">
    <source>
        <dbReference type="SAM" id="SignalP"/>
    </source>
</evidence>
<reference evidence="2" key="1">
    <citation type="submission" date="2022-10" db="EMBL/GenBank/DDBJ databases">
        <title>The complete genomes of actinobacterial strains from the NBC collection.</title>
        <authorList>
            <person name="Joergensen T.S."/>
            <person name="Alvarez Arevalo M."/>
            <person name="Sterndorff E.B."/>
            <person name="Faurdal D."/>
            <person name="Vuksanovic O."/>
            <person name="Mourched A.-S."/>
            <person name="Charusanti P."/>
            <person name="Shaw S."/>
            <person name="Blin K."/>
            <person name="Weber T."/>
        </authorList>
    </citation>
    <scope>NUCLEOTIDE SEQUENCE</scope>
    <source>
        <strain evidence="2">NBC 00180</strain>
    </source>
</reference>
<feature type="signal peptide" evidence="1">
    <location>
        <begin position="1"/>
        <end position="30"/>
    </location>
</feature>
<sequence>MRMRLPAARPIAVAALTLLASAVVVPSVHSADRDYTVTLTTSTDTTDFDHRTVDLTGTLTGPDGKPAANHPVQLEQSVLFNTWNPWGDPIDPTEWETRGLGTVRTDSEGRFKLEDVPADRWDTRPSHYLDPRHEVMFRAMYDTDNPTDGQMAFADAEVSVQPVASSLSYRVSNIIVRAGMRLTVTGKVTWPAGHGPVQGTRVFLRQYYENEYQAQATTDAAGNFTINTTVRGYDNEFVLFSAPKDYYISGATKELPIKNITR</sequence>
<protein>
    <submittedName>
        <fullName evidence="2">Acyl carrier protein</fullName>
    </submittedName>
</protein>
<feature type="chain" id="PRO_5043939372" evidence="1">
    <location>
        <begin position="31"/>
        <end position="262"/>
    </location>
</feature>
<accession>A0AAU1HNQ3</accession>
<dbReference type="EMBL" id="CP108140">
    <property type="protein sequence ID" value="WTP84339.1"/>
    <property type="molecule type" value="Genomic_DNA"/>
</dbReference>
<gene>
    <name evidence="2" type="ORF">OG477_02680</name>
</gene>